<gene>
    <name evidence="10" type="primary">xth</name>
    <name evidence="10" type="ORF">IDH44_22820</name>
</gene>
<feature type="active site" evidence="6">
    <location>
        <position position="105"/>
    </location>
</feature>
<comment type="similarity">
    <text evidence="2">Belongs to the DNA repair enzymes AP/ExoA family.</text>
</comment>
<feature type="binding site" evidence="7">
    <location>
        <position position="146"/>
    </location>
    <ligand>
        <name>Mg(2+)</name>
        <dbReference type="ChEBI" id="CHEBI:18420"/>
        <label>1</label>
    </ligand>
</feature>
<evidence type="ECO:0000256" key="2">
    <source>
        <dbReference type="ARBA" id="ARBA00007092"/>
    </source>
</evidence>
<evidence type="ECO:0000256" key="3">
    <source>
        <dbReference type="ARBA" id="ARBA00022723"/>
    </source>
</evidence>
<feature type="binding site" evidence="7">
    <location>
        <position position="242"/>
    </location>
    <ligand>
        <name>Mg(2+)</name>
        <dbReference type="ChEBI" id="CHEBI:18420"/>
        <label>1</label>
    </ligand>
</feature>
<dbReference type="EMBL" id="JACXIZ010000050">
    <property type="protein sequence ID" value="MBD2848039.1"/>
    <property type="molecule type" value="Genomic_DNA"/>
</dbReference>
<dbReference type="InterPro" id="IPR020847">
    <property type="entry name" value="AP_endonuclease_F1_BS"/>
</dbReference>
<dbReference type="NCBIfam" id="TIGR00633">
    <property type="entry name" value="xth"/>
    <property type="match status" value="1"/>
</dbReference>
<reference evidence="10" key="1">
    <citation type="submission" date="2020-09" db="EMBL/GenBank/DDBJ databases">
        <title>A novel bacterium of genus Paenibacillus, isolated from South China Sea.</title>
        <authorList>
            <person name="Huang H."/>
            <person name="Mo K."/>
            <person name="Hu Y."/>
        </authorList>
    </citation>
    <scope>NUCLEOTIDE SEQUENCE</scope>
    <source>
        <strain evidence="10">IB182496</strain>
    </source>
</reference>
<accession>A0A927GTN5</accession>
<dbReference type="PANTHER" id="PTHR22748:SF6">
    <property type="entry name" value="DNA-(APURINIC OR APYRIMIDINIC SITE) ENDONUCLEASE"/>
    <property type="match status" value="1"/>
</dbReference>
<dbReference type="GO" id="GO:0006284">
    <property type="term" value="P:base-excision repair"/>
    <property type="evidence" value="ECO:0007669"/>
    <property type="project" value="TreeGrafter"/>
</dbReference>
<keyword evidence="5 7" id="KW-0460">Magnesium</keyword>
<dbReference type="Proteomes" id="UP000621560">
    <property type="component" value="Unassembled WGS sequence"/>
</dbReference>
<feature type="active site" description="Proton donor/acceptor" evidence="6">
    <location>
        <position position="144"/>
    </location>
</feature>
<organism evidence="10 11">
    <name type="scientific">Paenibacillus sabuli</name>
    <dbReference type="NCBI Taxonomy" id="2772509"/>
    <lineage>
        <taxon>Bacteria</taxon>
        <taxon>Bacillati</taxon>
        <taxon>Bacillota</taxon>
        <taxon>Bacilli</taxon>
        <taxon>Bacillales</taxon>
        <taxon>Paenibacillaceae</taxon>
        <taxon>Paenibacillus</taxon>
    </lineage>
</organism>
<feature type="binding site" evidence="7">
    <location>
        <position position="144"/>
    </location>
    <ligand>
        <name>Mg(2+)</name>
        <dbReference type="ChEBI" id="CHEBI:18420"/>
        <label>1</label>
    </ligand>
</feature>
<dbReference type="InterPro" id="IPR004808">
    <property type="entry name" value="AP_endonuc_1"/>
</dbReference>
<dbReference type="GO" id="GO:0046872">
    <property type="term" value="F:metal ion binding"/>
    <property type="evidence" value="ECO:0007669"/>
    <property type="project" value="UniProtKB-KW"/>
</dbReference>
<comment type="cofactor">
    <cofactor evidence="7">
        <name>Mg(2+)</name>
        <dbReference type="ChEBI" id="CHEBI:18420"/>
    </cofactor>
    <cofactor evidence="7">
        <name>Mn(2+)</name>
        <dbReference type="ChEBI" id="CHEBI:29035"/>
    </cofactor>
    <text evidence="7">Probably binds two magnesium or manganese ions per subunit.</text>
</comment>
<dbReference type="InterPro" id="IPR005135">
    <property type="entry name" value="Endo/exonuclease/phosphatase"/>
</dbReference>
<evidence type="ECO:0000256" key="4">
    <source>
        <dbReference type="ARBA" id="ARBA00022801"/>
    </source>
</evidence>
<dbReference type="GO" id="GO:0008311">
    <property type="term" value="F:double-stranded DNA 3'-5' DNA exonuclease activity"/>
    <property type="evidence" value="ECO:0007669"/>
    <property type="project" value="UniProtKB-EC"/>
</dbReference>
<dbReference type="GO" id="GO:0003906">
    <property type="term" value="F:DNA-(apurinic or apyrimidinic site) endonuclease activity"/>
    <property type="evidence" value="ECO:0007669"/>
    <property type="project" value="TreeGrafter"/>
</dbReference>
<keyword evidence="4 10" id="KW-0378">Hydrolase</keyword>
<dbReference type="PROSITE" id="PS51435">
    <property type="entry name" value="AP_NUCLEASE_F1_4"/>
    <property type="match status" value="1"/>
</dbReference>
<comment type="cofactor">
    <cofactor evidence="1">
        <name>Mn(2+)</name>
        <dbReference type="ChEBI" id="CHEBI:29035"/>
    </cofactor>
</comment>
<feature type="site" description="Important for catalytic activity" evidence="8">
    <location>
        <position position="216"/>
    </location>
</feature>
<evidence type="ECO:0000256" key="5">
    <source>
        <dbReference type="ARBA" id="ARBA00022842"/>
    </source>
</evidence>
<evidence type="ECO:0000313" key="10">
    <source>
        <dbReference type="EMBL" id="MBD2848039.1"/>
    </source>
</evidence>
<sequence>MKLVSWNVNGLRACVNKGFMDYFRAVDADIFCVQETKLQEGQILLELGEEYTQYWNYAEKKGYSGTAVFTRLKPLRVQYGLSGEEDPEGRVIVLEFEHFQLVNVYTPNARRDLSRLEHRLAWEDRFRAELQRLDAHKPVVVCGDLNVAHQEIDLRHPKPNTGNSGFTFEERGKMSALLESGFIDSFRHLYPERAGVYSWWSYMPKVRERNVGWRIDYFLMSKRLAPALREAEIACEVMGSDHCPVLLELDPAAWPTPRADEDNLLVGHP</sequence>
<proteinExistence type="inferred from homology"/>
<name>A0A927GTN5_9BACL</name>
<evidence type="ECO:0000256" key="1">
    <source>
        <dbReference type="ARBA" id="ARBA00001936"/>
    </source>
</evidence>
<dbReference type="PROSITE" id="PS00728">
    <property type="entry name" value="AP_NUCLEASE_F1_3"/>
    <property type="match status" value="1"/>
</dbReference>
<feature type="binding site" evidence="7">
    <location>
        <position position="7"/>
    </location>
    <ligand>
        <name>Mg(2+)</name>
        <dbReference type="ChEBI" id="CHEBI:18420"/>
        <label>1</label>
    </ligand>
</feature>
<dbReference type="RefSeq" id="WP_190921143.1">
    <property type="nucleotide sequence ID" value="NZ_JACXIZ010000050.1"/>
</dbReference>
<evidence type="ECO:0000256" key="8">
    <source>
        <dbReference type="PIRSR" id="PIRSR604808-3"/>
    </source>
</evidence>
<dbReference type="Pfam" id="PF03372">
    <property type="entry name" value="Exo_endo_phos"/>
    <property type="match status" value="1"/>
</dbReference>
<dbReference type="GO" id="GO:0003677">
    <property type="term" value="F:DNA binding"/>
    <property type="evidence" value="ECO:0007669"/>
    <property type="project" value="InterPro"/>
</dbReference>
<dbReference type="PROSITE" id="PS00726">
    <property type="entry name" value="AP_NUCLEASE_F1_1"/>
    <property type="match status" value="1"/>
</dbReference>
<evidence type="ECO:0000259" key="9">
    <source>
        <dbReference type="Pfam" id="PF03372"/>
    </source>
</evidence>
<dbReference type="PROSITE" id="PS00727">
    <property type="entry name" value="AP_NUCLEASE_F1_2"/>
    <property type="match status" value="1"/>
</dbReference>
<feature type="site" description="Interaction with DNA substrate" evidence="8">
    <location>
        <position position="242"/>
    </location>
</feature>
<feature type="active site" description="Proton acceptor" evidence="6">
    <location>
        <position position="242"/>
    </location>
</feature>
<dbReference type="InterPro" id="IPR020848">
    <property type="entry name" value="AP_endonuclease_F1_CS"/>
</dbReference>
<keyword evidence="3 7" id="KW-0479">Metal-binding</keyword>
<dbReference type="Gene3D" id="3.60.10.10">
    <property type="entry name" value="Endonuclease/exonuclease/phosphatase"/>
    <property type="match status" value="1"/>
</dbReference>
<dbReference type="InterPro" id="IPR036691">
    <property type="entry name" value="Endo/exonu/phosph_ase_sf"/>
</dbReference>
<protein>
    <submittedName>
        <fullName evidence="10">Exodeoxyribonuclease III</fullName>
        <ecNumber evidence="10">3.1.11.2</ecNumber>
    </submittedName>
</protein>
<dbReference type="AlphaFoldDB" id="A0A927GTN5"/>
<evidence type="ECO:0000256" key="7">
    <source>
        <dbReference type="PIRSR" id="PIRSR604808-2"/>
    </source>
</evidence>
<dbReference type="GO" id="GO:0008081">
    <property type="term" value="F:phosphoric diester hydrolase activity"/>
    <property type="evidence" value="ECO:0007669"/>
    <property type="project" value="TreeGrafter"/>
</dbReference>
<feature type="domain" description="Endonuclease/exonuclease/phosphatase" evidence="9">
    <location>
        <begin position="4"/>
        <end position="242"/>
    </location>
</feature>
<feature type="binding site" evidence="7">
    <location>
        <position position="241"/>
    </location>
    <ligand>
        <name>Mg(2+)</name>
        <dbReference type="ChEBI" id="CHEBI:18420"/>
        <label>1</label>
    </ligand>
</feature>
<evidence type="ECO:0000313" key="11">
    <source>
        <dbReference type="Proteomes" id="UP000621560"/>
    </source>
</evidence>
<feature type="binding site" evidence="7">
    <location>
        <position position="35"/>
    </location>
    <ligand>
        <name>Mg(2+)</name>
        <dbReference type="ChEBI" id="CHEBI:18420"/>
        <label>1</label>
    </ligand>
</feature>
<dbReference type="PANTHER" id="PTHR22748">
    <property type="entry name" value="AP ENDONUCLEASE"/>
    <property type="match status" value="1"/>
</dbReference>
<dbReference type="EC" id="3.1.11.2" evidence="10"/>
<keyword evidence="11" id="KW-1185">Reference proteome</keyword>
<dbReference type="SUPFAM" id="SSF56219">
    <property type="entry name" value="DNase I-like"/>
    <property type="match status" value="1"/>
</dbReference>
<evidence type="ECO:0000256" key="6">
    <source>
        <dbReference type="PIRSR" id="PIRSR604808-1"/>
    </source>
</evidence>
<dbReference type="CDD" id="cd09087">
    <property type="entry name" value="Ape1-like_AP-endo"/>
    <property type="match status" value="1"/>
</dbReference>
<keyword evidence="7" id="KW-0464">Manganese</keyword>
<dbReference type="NCBIfam" id="TIGR00195">
    <property type="entry name" value="exoDNase_III"/>
    <property type="match status" value="1"/>
</dbReference>
<comment type="caution">
    <text evidence="10">The sequence shown here is derived from an EMBL/GenBank/DDBJ whole genome shotgun (WGS) entry which is preliminary data.</text>
</comment>
<feature type="site" description="Transition state stabilizer" evidence="8">
    <location>
        <position position="146"/>
    </location>
</feature>